<proteinExistence type="predicted"/>
<dbReference type="PATRIC" id="fig|50340.43.peg.5104"/>
<evidence type="ECO:0000259" key="1">
    <source>
        <dbReference type="Pfam" id="PF10547"/>
    </source>
</evidence>
<keyword evidence="3" id="KW-1185">Reference proteome</keyword>
<name>A0A0N0E101_9PSED</name>
<dbReference type="OrthoDB" id="1042522at2"/>
<reference evidence="2 3" key="1">
    <citation type="journal article" date="2015" name="PLoS ONE">
        <title>Rice-Infecting Pseudomonas Genomes Are Highly Accessorized and Harbor Multiple Putative Virulence Mechanisms to Cause Sheath Brown Rot.</title>
        <authorList>
            <person name="Quibod I.L."/>
            <person name="Grande G."/>
            <person name="Oreiro E.G."/>
            <person name="Borja F.N."/>
            <person name="Dossa G.S."/>
            <person name="Mauleon R."/>
            <person name="Cruz C.V."/>
            <person name="Oliva R."/>
        </authorList>
    </citation>
    <scope>NUCLEOTIDE SEQUENCE [LARGE SCALE GENOMIC DNA]</scope>
    <source>
        <strain evidence="2 3">IRRI 6609</strain>
    </source>
</reference>
<dbReference type="EMBL" id="JSYZ01000054">
    <property type="protein sequence ID" value="KPA87078.1"/>
    <property type="molecule type" value="Genomic_DNA"/>
</dbReference>
<dbReference type="Proteomes" id="UP000037931">
    <property type="component" value="Unassembled WGS sequence"/>
</dbReference>
<dbReference type="STRING" id="50340.PF66_06423"/>
<sequence length="292" mass="31803">MGDTSTAVAKSNVIPFRSTKLLLVERDGQPFVPMKPVVEGMGLAWQTQHRKLMAGRFASVITMMVTTGFDGKQYEMACLPLKKLPGWLMSIHASKVRPDLRENVLVYQDECDDALWAYWNEGHAVNHRGPGQAMTVLGQTIGTDGFHMLGAVVKGKVSSLPAQIQRRATAKIWSQTHAAFGVRSAADIPADQLDAARNFIAAYAVLEGEFMPKEQGKSVEIPSDLSETQRYLVFIDGFGKRQVQPVPLDACVMSPTQFLAAVTGSNGIHVSPAALFDFALAAMGKVKWRVAA</sequence>
<dbReference type="InterPro" id="IPR018875">
    <property type="entry name" value="Antirepressor_Ant_N"/>
</dbReference>
<evidence type="ECO:0000313" key="3">
    <source>
        <dbReference type="Proteomes" id="UP000037931"/>
    </source>
</evidence>
<gene>
    <name evidence="2" type="ORF">PF66_06423</name>
</gene>
<comment type="caution">
    <text evidence="2">The sequence shown here is derived from an EMBL/GenBank/DDBJ whole genome shotgun (WGS) entry which is preliminary data.</text>
</comment>
<organism evidence="2 3">
    <name type="scientific">Pseudomonas asplenii</name>
    <dbReference type="NCBI Taxonomy" id="53407"/>
    <lineage>
        <taxon>Bacteria</taxon>
        <taxon>Pseudomonadati</taxon>
        <taxon>Pseudomonadota</taxon>
        <taxon>Gammaproteobacteria</taxon>
        <taxon>Pseudomonadales</taxon>
        <taxon>Pseudomonadaceae</taxon>
        <taxon>Pseudomonas</taxon>
    </lineage>
</organism>
<dbReference type="AlphaFoldDB" id="A0A0N0E101"/>
<dbReference type="PRINTS" id="PR01994">
    <property type="entry name" value="ANTIREPRESSR"/>
</dbReference>
<accession>A0A0N0E101</accession>
<evidence type="ECO:0000313" key="2">
    <source>
        <dbReference type="EMBL" id="KPA87078.1"/>
    </source>
</evidence>
<dbReference type="Pfam" id="PF10547">
    <property type="entry name" value="P22_AR_N"/>
    <property type="match status" value="1"/>
</dbReference>
<protein>
    <submittedName>
        <fullName evidence="2">p22 AR-like protein</fullName>
    </submittedName>
</protein>
<feature type="domain" description="Antirepressor protein ant N-terminal" evidence="1">
    <location>
        <begin position="14"/>
        <end position="124"/>
    </location>
</feature>